<comment type="similarity">
    <text evidence="1">Belongs to the LysR transcriptional regulatory family.</text>
</comment>
<dbReference type="PANTHER" id="PTHR30126:SF4">
    <property type="entry name" value="LYSR FAMILY TRANSCRIPTIONAL REGULATOR"/>
    <property type="match status" value="1"/>
</dbReference>
<evidence type="ECO:0000313" key="6">
    <source>
        <dbReference type="Proteomes" id="UP000468420"/>
    </source>
</evidence>
<dbReference type="FunFam" id="1.10.10.10:FF:000063">
    <property type="entry name" value="LysR family transcriptional regulator"/>
    <property type="match status" value="1"/>
</dbReference>
<dbReference type="Proteomes" id="UP000468420">
    <property type="component" value="Unassembled WGS sequence"/>
</dbReference>
<evidence type="ECO:0000256" key="4">
    <source>
        <dbReference type="ARBA" id="ARBA00023163"/>
    </source>
</evidence>
<keyword evidence="4" id="KW-0804">Transcription</keyword>
<keyword evidence="3" id="KW-0238">DNA-binding</keyword>
<gene>
    <name evidence="5" type="ORF">DXF85_09545</name>
</gene>
<protein>
    <submittedName>
        <fullName evidence="5">LysR family transcriptional regulator</fullName>
    </submittedName>
</protein>
<accession>A0A6N6K4T7</accession>
<evidence type="ECO:0000256" key="1">
    <source>
        <dbReference type="ARBA" id="ARBA00009437"/>
    </source>
</evidence>
<dbReference type="InterPro" id="IPR036388">
    <property type="entry name" value="WH-like_DNA-bd_sf"/>
</dbReference>
<evidence type="ECO:0000256" key="2">
    <source>
        <dbReference type="ARBA" id="ARBA00023015"/>
    </source>
</evidence>
<dbReference type="AlphaFoldDB" id="A0A6N6K4T7"/>
<organism evidence="5 6">
    <name type="scientific">Citrobacter pasteurii</name>
    <dbReference type="NCBI Taxonomy" id="1563222"/>
    <lineage>
        <taxon>Bacteria</taxon>
        <taxon>Pseudomonadati</taxon>
        <taxon>Pseudomonadota</taxon>
        <taxon>Gammaproteobacteria</taxon>
        <taxon>Enterobacterales</taxon>
        <taxon>Enterobacteriaceae</taxon>
        <taxon>Citrobacter</taxon>
    </lineage>
</organism>
<dbReference type="SUPFAM" id="SSF53850">
    <property type="entry name" value="Periplasmic binding protein-like II"/>
    <property type="match status" value="1"/>
</dbReference>
<dbReference type="Gene3D" id="3.40.190.290">
    <property type="match status" value="1"/>
</dbReference>
<evidence type="ECO:0000256" key="3">
    <source>
        <dbReference type="ARBA" id="ARBA00023125"/>
    </source>
</evidence>
<keyword evidence="2" id="KW-0805">Transcription regulation</keyword>
<dbReference type="Pfam" id="PF00126">
    <property type="entry name" value="HTH_1"/>
    <property type="match status" value="1"/>
</dbReference>
<evidence type="ECO:0000313" key="5">
    <source>
        <dbReference type="EMBL" id="KAA1278682.1"/>
    </source>
</evidence>
<proteinExistence type="inferred from homology"/>
<dbReference type="Gene3D" id="1.10.10.10">
    <property type="entry name" value="Winged helix-like DNA-binding domain superfamily/Winged helix DNA-binding domain"/>
    <property type="match status" value="1"/>
</dbReference>
<dbReference type="GO" id="GO:0003700">
    <property type="term" value="F:DNA-binding transcription factor activity"/>
    <property type="evidence" value="ECO:0007669"/>
    <property type="project" value="InterPro"/>
</dbReference>
<dbReference type="InterPro" id="IPR005119">
    <property type="entry name" value="LysR_subst-bd"/>
</dbReference>
<dbReference type="InterPro" id="IPR036390">
    <property type="entry name" value="WH_DNA-bd_sf"/>
</dbReference>
<comment type="caution">
    <text evidence="5">The sequence shown here is derived from an EMBL/GenBank/DDBJ whole genome shotgun (WGS) entry which is preliminary data.</text>
</comment>
<sequence>MKPLLDVLIILDALEKEGSFAAASAKLYKTPSALSYTVHKLESDLNIQLLDRSGHRAKFTRTGQMLLEKGREVLHTVRELEKQAIKLHEGWENELVIGVDDTFPFSLLAPLIESFYQHHSVTRLKFINGVLGGSWDALIQGRADIIVGAMRDPPTASDFGFARLGVLEQAFVVAPHHPLAQEPEPLSRRTIKRFRAIVVGDNAHPANVSASQLLDDQEAITVFDFKTKLELQISGLGCGYIPRYLAQRFLDSGALIEKKVVAQILFEPVWIGWNEQTAGLASAWWRDEILANSAIAGVYVKTVVDNSIG</sequence>
<dbReference type="GO" id="GO:0000976">
    <property type="term" value="F:transcription cis-regulatory region binding"/>
    <property type="evidence" value="ECO:0007669"/>
    <property type="project" value="TreeGrafter"/>
</dbReference>
<dbReference type="Pfam" id="PF03466">
    <property type="entry name" value="LysR_substrate"/>
    <property type="match status" value="1"/>
</dbReference>
<reference evidence="5 6" key="1">
    <citation type="submission" date="2018-08" db="EMBL/GenBank/DDBJ databases">
        <title>Complete genomic analysis of a Citrobacter pasteurii isolated from cockles (Cerastoderma edule) containing a new chromosomic qnrB allele.</title>
        <authorList>
            <person name="Rodrigues A."/>
            <person name="Baptista T."/>
            <person name="Quesada A."/>
            <person name="Campos M.J."/>
        </authorList>
    </citation>
    <scope>NUCLEOTIDE SEQUENCE [LARGE SCALE GENOMIC DNA]</scope>
    <source>
        <strain evidence="5 6">BA18</strain>
    </source>
</reference>
<dbReference type="SUPFAM" id="SSF46785">
    <property type="entry name" value="Winged helix' DNA-binding domain"/>
    <property type="match status" value="1"/>
</dbReference>
<name>A0A6N6K4T7_9ENTR</name>
<dbReference type="InterPro" id="IPR000847">
    <property type="entry name" value="LysR_HTH_N"/>
</dbReference>
<dbReference type="EMBL" id="QRDC01000006">
    <property type="protein sequence ID" value="KAA1278682.1"/>
    <property type="molecule type" value="Genomic_DNA"/>
</dbReference>
<dbReference type="PANTHER" id="PTHR30126">
    <property type="entry name" value="HTH-TYPE TRANSCRIPTIONAL REGULATOR"/>
    <property type="match status" value="1"/>
</dbReference>
<dbReference type="PROSITE" id="PS50931">
    <property type="entry name" value="HTH_LYSR"/>
    <property type="match status" value="1"/>
</dbReference>